<evidence type="ECO:0000256" key="6">
    <source>
        <dbReference type="ARBA" id="ARBA00023160"/>
    </source>
</evidence>
<dbReference type="PROSITE" id="PS50075">
    <property type="entry name" value="CARRIER"/>
    <property type="match status" value="1"/>
</dbReference>
<evidence type="ECO:0000313" key="8">
    <source>
        <dbReference type="EMBL" id="TKD06524.1"/>
    </source>
</evidence>
<dbReference type="SUPFAM" id="SSF47336">
    <property type="entry name" value="ACP-like"/>
    <property type="match status" value="1"/>
</dbReference>
<sequence>MTWNRETVHEELLKVFRQHKQTEIEVSETSHIVADLGIDSLGVMEVLADLEDTFKLTIPDEALREINTIGDVATAVLTRLEGDGRLQG</sequence>
<evidence type="ECO:0000259" key="7">
    <source>
        <dbReference type="PROSITE" id="PS50075"/>
    </source>
</evidence>
<evidence type="ECO:0000256" key="3">
    <source>
        <dbReference type="ARBA" id="ARBA00022553"/>
    </source>
</evidence>
<dbReference type="PROSITE" id="PS00012">
    <property type="entry name" value="PHOSPHOPANTETHEINE"/>
    <property type="match status" value="1"/>
</dbReference>
<keyword evidence="2" id="KW-0444">Lipid biosynthesis</keyword>
<dbReference type="PANTHER" id="PTHR20863:SF76">
    <property type="entry name" value="CARRIER DOMAIN-CONTAINING PROTEIN"/>
    <property type="match status" value="1"/>
</dbReference>
<evidence type="ECO:0000313" key="9">
    <source>
        <dbReference type="Proteomes" id="UP000309215"/>
    </source>
</evidence>
<reference evidence="8 9" key="1">
    <citation type="submission" date="2019-04" db="EMBL/GenBank/DDBJ databases">
        <authorList>
            <person name="Li Y."/>
            <person name="Wang J."/>
        </authorList>
    </citation>
    <scope>NUCLEOTIDE SEQUENCE [LARGE SCALE GENOMIC DNA]</scope>
    <source>
        <strain evidence="8 9">DSM 14668</strain>
    </source>
</reference>
<evidence type="ECO:0000256" key="4">
    <source>
        <dbReference type="ARBA" id="ARBA00022832"/>
    </source>
</evidence>
<keyword evidence="4" id="KW-0276">Fatty acid metabolism</keyword>
<keyword evidence="1" id="KW-0596">Phosphopantetheine</keyword>
<keyword evidence="6" id="KW-0275">Fatty acid biosynthesis</keyword>
<feature type="domain" description="Carrier" evidence="7">
    <location>
        <begin position="3"/>
        <end position="80"/>
    </location>
</feature>
<dbReference type="GO" id="GO:0000035">
    <property type="term" value="F:acyl binding"/>
    <property type="evidence" value="ECO:0007669"/>
    <property type="project" value="TreeGrafter"/>
</dbReference>
<dbReference type="Gene3D" id="1.10.1200.10">
    <property type="entry name" value="ACP-like"/>
    <property type="match status" value="1"/>
</dbReference>
<dbReference type="RefSeq" id="WP_136930375.1">
    <property type="nucleotide sequence ID" value="NZ_SSMQ01000018.1"/>
</dbReference>
<dbReference type="AlphaFoldDB" id="A0A4U1JB13"/>
<name>A0A4U1JB13_9BACT</name>
<keyword evidence="3" id="KW-0597">Phosphoprotein</keyword>
<dbReference type="GO" id="GO:0000036">
    <property type="term" value="F:acyl carrier activity"/>
    <property type="evidence" value="ECO:0007669"/>
    <property type="project" value="TreeGrafter"/>
</dbReference>
<proteinExistence type="predicted"/>
<dbReference type="PANTHER" id="PTHR20863">
    <property type="entry name" value="ACYL CARRIER PROTEIN"/>
    <property type="match status" value="1"/>
</dbReference>
<dbReference type="Pfam" id="PF00550">
    <property type="entry name" value="PP-binding"/>
    <property type="match status" value="1"/>
</dbReference>
<accession>A0A4U1JB13</accession>
<gene>
    <name evidence="8" type="ORF">E8A74_18580</name>
</gene>
<dbReference type="InterPro" id="IPR006162">
    <property type="entry name" value="Ppantetheine_attach_site"/>
</dbReference>
<keyword evidence="5" id="KW-0443">Lipid metabolism</keyword>
<dbReference type="EMBL" id="SSMQ01000018">
    <property type="protein sequence ID" value="TKD06524.1"/>
    <property type="molecule type" value="Genomic_DNA"/>
</dbReference>
<keyword evidence="9" id="KW-1185">Reference proteome</keyword>
<comment type="caution">
    <text evidence="8">The sequence shown here is derived from an EMBL/GenBank/DDBJ whole genome shotgun (WGS) entry which is preliminary data.</text>
</comment>
<dbReference type="OrthoDB" id="9804551at2"/>
<dbReference type="InterPro" id="IPR003231">
    <property type="entry name" value="ACP"/>
</dbReference>
<organism evidence="8 9">
    <name type="scientific">Polyangium fumosum</name>
    <dbReference type="NCBI Taxonomy" id="889272"/>
    <lineage>
        <taxon>Bacteria</taxon>
        <taxon>Pseudomonadati</taxon>
        <taxon>Myxococcota</taxon>
        <taxon>Polyangia</taxon>
        <taxon>Polyangiales</taxon>
        <taxon>Polyangiaceae</taxon>
        <taxon>Polyangium</taxon>
    </lineage>
</organism>
<evidence type="ECO:0000256" key="1">
    <source>
        <dbReference type="ARBA" id="ARBA00022450"/>
    </source>
</evidence>
<evidence type="ECO:0000256" key="5">
    <source>
        <dbReference type="ARBA" id="ARBA00023098"/>
    </source>
</evidence>
<evidence type="ECO:0000256" key="2">
    <source>
        <dbReference type="ARBA" id="ARBA00022516"/>
    </source>
</evidence>
<dbReference type="Proteomes" id="UP000309215">
    <property type="component" value="Unassembled WGS sequence"/>
</dbReference>
<dbReference type="InterPro" id="IPR036736">
    <property type="entry name" value="ACP-like_sf"/>
</dbReference>
<dbReference type="InterPro" id="IPR009081">
    <property type="entry name" value="PP-bd_ACP"/>
</dbReference>
<protein>
    <recommendedName>
        <fullName evidence="7">Carrier domain-containing protein</fullName>
    </recommendedName>
</protein>